<sequence>MLRVKEDWQGLFEGEGGIAELSQALPTILQTRRWFGGKALRIAKVEIADSIVILSHPAVRMLILRVIYESADMESYTLPLGAAFGEEADRIRRDSPHAVLAPIMVRKCEHDVPGILYDALWNPDVALSLLDAIGQSSRFPGTAGSIAATSTNTFTELVPSRMELEPVLMKTEQSNTSIAYSGRVILKLYRRIAEGVNPDLEIGRALTYRQFPYVPCIAGYLEYHDRFRRSAPLAVLQKFVANEGDAWKRGLEEFERFIDRLETAHLWKSQPPAFPSHPFDLAQAPYSPPPGHLIGPFLESVRRLGNRTAQLHVALSQIVDDPDFAPEPLTRDSRRRRYQTMVENLTDTLSLVKERMQLLPENGQALAEILIALQSDLDQMFSAFENIETAISLIRCQGDYHLGQVLCVKDDFMIIDFEGEPAQSLAERRMKQPAFVDVAGMTRSFQYVPFVVLKGKGAQWSPWAAFWSGWTSAAFLQGYLELASGSSFCPRNSESARVLFDAYLIKKALYELRYELNNRPDWVEIPLHGLVNIIRPADQRQQPS</sequence>
<gene>
    <name evidence="10" type="ORF">NSJP_2230</name>
</gene>
<keyword evidence="4" id="KW-0808">Transferase</keyword>
<keyword evidence="11" id="KW-1185">Reference proteome</keyword>
<accession>A0A1W1I5W5</accession>
<dbReference type="AlphaFoldDB" id="A0A1W1I5W5"/>
<dbReference type="InterPro" id="IPR012811">
    <property type="entry name" value="TreS_maltokin_C_dom"/>
</dbReference>
<comment type="catalytic activity">
    <reaction evidence="8">
        <text>D-maltose + ATP = alpha-maltose 1-phosphate + ADP + H(+)</text>
        <dbReference type="Rhea" id="RHEA:31915"/>
        <dbReference type="ChEBI" id="CHEBI:15378"/>
        <dbReference type="ChEBI" id="CHEBI:17306"/>
        <dbReference type="ChEBI" id="CHEBI:30616"/>
        <dbReference type="ChEBI" id="CHEBI:63576"/>
        <dbReference type="ChEBI" id="CHEBI:456216"/>
        <dbReference type="EC" id="2.7.1.175"/>
    </reaction>
</comment>
<keyword evidence="6" id="KW-0067">ATP-binding</keyword>
<dbReference type="EMBL" id="LT828648">
    <property type="protein sequence ID" value="SLM48402.1"/>
    <property type="molecule type" value="Genomic_DNA"/>
</dbReference>
<dbReference type="GO" id="GO:0016740">
    <property type="term" value="F:transferase activity"/>
    <property type="evidence" value="ECO:0007669"/>
    <property type="project" value="UniProtKB-KW"/>
</dbReference>
<dbReference type="STRING" id="1325564.NSJP_2230"/>
<dbReference type="RefSeq" id="WP_080886790.1">
    <property type="nucleotide sequence ID" value="NZ_LT828648.1"/>
</dbReference>
<evidence type="ECO:0000256" key="7">
    <source>
        <dbReference type="ARBA" id="ARBA00031251"/>
    </source>
</evidence>
<organism evidence="10 11">
    <name type="scientific">Nitrospira japonica</name>
    <dbReference type="NCBI Taxonomy" id="1325564"/>
    <lineage>
        <taxon>Bacteria</taxon>
        <taxon>Pseudomonadati</taxon>
        <taxon>Nitrospirota</taxon>
        <taxon>Nitrospiria</taxon>
        <taxon>Nitrospirales</taxon>
        <taxon>Nitrospiraceae</taxon>
        <taxon>Nitrospira</taxon>
    </lineage>
</organism>
<dbReference type="Pfam" id="PF18085">
    <property type="entry name" value="Mak_N_cap"/>
    <property type="match status" value="1"/>
</dbReference>
<reference evidence="10 11" key="1">
    <citation type="submission" date="2017-03" db="EMBL/GenBank/DDBJ databases">
        <authorList>
            <person name="Afonso C.L."/>
            <person name="Miller P.J."/>
            <person name="Scott M.A."/>
            <person name="Spackman E."/>
            <person name="Goraichik I."/>
            <person name="Dimitrov K.M."/>
            <person name="Suarez D.L."/>
            <person name="Swayne D.E."/>
        </authorList>
    </citation>
    <scope>NUCLEOTIDE SEQUENCE [LARGE SCALE GENOMIC DNA]</scope>
    <source>
        <strain evidence="10">Genome sequencing of Nitrospira japonica strain NJ11</strain>
    </source>
</reference>
<feature type="domain" description="Maltokinase N-terminal cap" evidence="9">
    <location>
        <begin position="29"/>
        <end position="120"/>
    </location>
</feature>
<dbReference type="Proteomes" id="UP000192042">
    <property type="component" value="Chromosome I"/>
</dbReference>
<dbReference type="EC" id="2.7.1.175" evidence="2"/>
<evidence type="ECO:0000256" key="3">
    <source>
        <dbReference type="ARBA" id="ARBA00013882"/>
    </source>
</evidence>
<evidence type="ECO:0000256" key="1">
    <source>
        <dbReference type="ARBA" id="ARBA00006219"/>
    </source>
</evidence>
<keyword evidence="5" id="KW-0547">Nucleotide-binding</keyword>
<dbReference type="GO" id="GO:0005524">
    <property type="term" value="F:ATP binding"/>
    <property type="evidence" value="ECO:0007669"/>
    <property type="project" value="UniProtKB-KW"/>
</dbReference>
<comment type="similarity">
    <text evidence="1">Belongs to the aminoglycoside phosphotransferase family.</text>
</comment>
<dbReference type="InterPro" id="IPR011009">
    <property type="entry name" value="Kinase-like_dom_sf"/>
</dbReference>
<dbReference type="OrthoDB" id="9805159at2"/>
<evidence type="ECO:0000313" key="10">
    <source>
        <dbReference type="EMBL" id="SLM48402.1"/>
    </source>
</evidence>
<evidence type="ECO:0000256" key="6">
    <source>
        <dbReference type="ARBA" id="ARBA00022840"/>
    </source>
</evidence>
<protein>
    <recommendedName>
        <fullName evidence="3">Maltokinase</fullName>
        <ecNumber evidence="2">2.7.1.175</ecNumber>
    </recommendedName>
    <alternativeName>
        <fullName evidence="7">Maltose-1-phosphate synthase</fullName>
    </alternativeName>
</protein>
<evidence type="ECO:0000313" key="11">
    <source>
        <dbReference type="Proteomes" id="UP000192042"/>
    </source>
</evidence>
<evidence type="ECO:0000256" key="4">
    <source>
        <dbReference type="ARBA" id="ARBA00022679"/>
    </source>
</evidence>
<dbReference type="Gene3D" id="3.90.1200.10">
    <property type="match status" value="1"/>
</dbReference>
<evidence type="ECO:0000256" key="8">
    <source>
        <dbReference type="ARBA" id="ARBA00049067"/>
    </source>
</evidence>
<name>A0A1W1I5W5_9BACT</name>
<evidence type="ECO:0000259" key="9">
    <source>
        <dbReference type="Pfam" id="PF18085"/>
    </source>
</evidence>
<dbReference type="NCBIfam" id="TIGR02457">
    <property type="entry name" value="TreS_Cterm"/>
    <property type="match status" value="1"/>
</dbReference>
<dbReference type="KEGG" id="nja:NSJP_2230"/>
<dbReference type="SUPFAM" id="SSF56112">
    <property type="entry name" value="Protein kinase-like (PK-like)"/>
    <property type="match status" value="1"/>
</dbReference>
<evidence type="ECO:0000256" key="2">
    <source>
        <dbReference type="ARBA" id="ARBA00011962"/>
    </source>
</evidence>
<proteinExistence type="inferred from homology"/>
<evidence type="ECO:0000256" key="5">
    <source>
        <dbReference type="ARBA" id="ARBA00022741"/>
    </source>
</evidence>
<dbReference type="InterPro" id="IPR040999">
    <property type="entry name" value="Mak_N_cap"/>
</dbReference>